<dbReference type="InterPro" id="IPR011701">
    <property type="entry name" value="MFS"/>
</dbReference>
<feature type="transmembrane region" description="Helical" evidence="8">
    <location>
        <begin position="182"/>
        <end position="203"/>
    </location>
</feature>
<dbReference type="EMBL" id="AP025628">
    <property type="protein sequence ID" value="BDG61570.1"/>
    <property type="molecule type" value="Genomic_DNA"/>
</dbReference>
<evidence type="ECO:0000256" key="5">
    <source>
        <dbReference type="ARBA" id="ARBA00022989"/>
    </source>
</evidence>
<evidence type="ECO:0000313" key="10">
    <source>
        <dbReference type="EMBL" id="BDG61570.1"/>
    </source>
</evidence>
<evidence type="ECO:0000256" key="6">
    <source>
        <dbReference type="ARBA" id="ARBA00023136"/>
    </source>
</evidence>
<evidence type="ECO:0000256" key="2">
    <source>
        <dbReference type="ARBA" id="ARBA00022448"/>
    </source>
</evidence>
<feature type="transmembrane region" description="Helical" evidence="8">
    <location>
        <begin position="155"/>
        <end position="175"/>
    </location>
</feature>
<keyword evidence="4 8" id="KW-0812">Transmembrane</keyword>
<protein>
    <submittedName>
        <fullName evidence="10">MFS transporter</fullName>
    </submittedName>
</protein>
<evidence type="ECO:0000256" key="1">
    <source>
        <dbReference type="ARBA" id="ARBA00004651"/>
    </source>
</evidence>
<dbReference type="InterPro" id="IPR052425">
    <property type="entry name" value="Uncharacterized_MFS-type"/>
</dbReference>
<dbReference type="PANTHER" id="PTHR42688:SF1">
    <property type="entry name" value="BLR5212 PROTEIN"/>
    <property type="match status" value="1"/>
</dbReference>
<accession>A0AA35CPP9</accession>
<keyword evidence="11" id="KW-1185">Reference proteome</keyword>
<dbReference type="CDD" id="cd17370">
    <property type="entry name" value="MFS_MJ1317_like"/>
    <property type="match status" value="1"/>
</dbReference>
<evidence type="ECO:0000256" key="8">
    <source>
        <dbReference type="SAM" id="Phobius"/>
    </source>
</evidence>
<evidence type="ECO:0000256" key="4">
    <source>
        <dbReference type="ARBA" id="ARBA00022692"/>
    </source>
</evidence>
<feature type="transmembrane region" description="Helical" evidence="8">
    <location>
        <begin position="88"/>
        <end position="109"/>
    </location>
</feature>
<feature type="transmembrane region" description="Helical" evidence="8">
    <location>
        <begin position="372"/>
        <end position="395"/>
    </location>
</feature>
<feature type="transmembrane region" description="Helical" evidence="8">
    <location>
        <begin position="251"/>
        <end position="273"/>
    </location>
</feature>
<dbReference type="PROSITE" id="PS50850">
    <property type="entry name" value="MFS"/>
    <property type="match status" value="1"/>
</dbReference>
<feature type="transmembrane region" description="Helical" evidence="8">
    <location>
        <begin position="401"/>
        <end position="420"/>
    </location>
</feature>
<dbReference type="Gene3D" id="1.20.1250.20">
    <property type="entry name" value="MFS general substrate transporter like domains"/>
    <property type="match status" value="2"/>
</dbReference>
<feature type="domain" description="Major facilitator superfamily (MFS) profile" evidence="9">
    <location>
        <begin position="22"/>
        <end position="423"/>
    </location>
</feature>
<keyword evidence="5 8" id="KW-1133">Transmembrane helix</keyword>
<sequence>MQSTREGPALGGSATARRAQAMRFVVLLGIVSLFADMTYEGARSATGPFLLSLGASASVVGVVAGLGEFLGYAIRLASGYLTDRLRQYWLLTALGYVTNLLAVPLLALAGRWEVAAGLVLLERMGKAVRTPSRDVMLSFATRAVGRGLGFGLHELLDQIGAVVGPLLVASVLFAGEGYRRGFAVLLIPALLALATLAAAWVQFPAPEAFEGPGEQRGPVPDGSPSDRGGNRTEPKLEGPGAATLPRLGRDFWLYVFFASTAVLGFAHFQLISFHLKARGLLPDPVIPLAFAVAMAVDALAAVVAGKLYDRLGVGALFALPLGIVPATVLAFGSSAVAAWAGVVVWGAVLGVQETIMRAAVADLAPPAVRGRAYGLFNTAFGVAWFVGSAAMGFLYNRSTALVILFSVLAQAVAVPLLLLLQRELTARHRRV</sequence>
<dbReference type="InterPro" id="IPR020846">
    <property type="entry name" value="MFS_dom"/>
</dbReference>
<comment type="subcellular location">
    <subcellularLocation>
        <location evidence="1">Cell membrane</location>
        <topology evidence="1">Multi-pass membrane protein</topology>
    </subcellularLocation>
</comment>
<reference evidence="10" key="1">
    <citation type="submission" date="2022-03" db="EMBL/GenBank/DDBJ databases">
        <title>Complete genome sequence of Caldinitratiruptor microaerophilus.</title>
        <authorList>
            <person name="Mukaiyama R."/>
            <person name="Nishiyama T."/>
            <person name="Ueda K."/>
        </authorList>
    </citation>
    <scope>NUCLEOTIDE SEQUENCE</scope>
    <source>
        <strain evidence="10">JCM 16183</strain>
    </source>
</reference>
<proteinExistence type="predicted"/>
<dbReference type="InterPro" id="IPR036259">
    <property type="entry name" value="MFS_trans_sf"/>
</dbReference>
<dbReference type="GO" id="GO:0022857">
    <property type="term" value="F:transmembrane transporter activity"/>
    <property type="evidence" value="ECO:0007669"/>
    <property type="project" value="InterPro"/>
</dbReference>
<dbReference type="SUPFAM" id="SSF103473">
    <property type="entry name" value="MFS general substrate transporter"/>
    <property type="match status" value="1"/>
</dbReference>
<dbReference type="KEGG" id="cmic:caldi_26600"/>
<dbReference type="PANTHER" id="PTHR42688">
    <property type="entry name" value="CONSERVED PROTEIN"/>
    <property type="match status" value="1"/>
</dbReference>
<evidence type="ECO:0000256" key="3">
    <source>
        <dbReference type="ARBA" id="ARBA00022475"/>
    </source>
</evidence>
<evidence type="ECO:0000256" key="7">
    <source>
        <dbReference type="SAM" id="MobiDB-lite"/>
    </source>
</evidence>
<feature type="transmembrane region" description="Helical" evidence="8">
    <location>
        <begin position="285"/>
        <end position="308"/>
    </location>
</feature>
<keyword evidence="2" id="KW-0813">Transport</keyword>
<feature type="transmembrane region" description="Helical" evidence="8">
    <location>
        <begin position="21"/>
        <end position="39"/>
    </location>
</feature>
<keyword evidence="3" id="KW-1003">Cell membrane</keyword>
<dbReference type="GO" id="GO:0005886">
    <property type="term" value="C:plasma membrane"/>
    <property type="evidence" value="ECO:0007669"/>
    <property type="project" value="UniProtKB-SubCell"/>
</dbReference>
<feature type="transmembrane region" description="Helical" evidence="8">
    <location>
        <begin position="51"/>
        <end position="76"/>
    </location>
</feature>
<organism evidence="10 11">
    <name type="scientific">Caldinitratiruptor microaerophilus</name>
    <dbReference type="NCBI Taxonomy" id="671077"/>
    <lineage>
        <taxon>Bacteria</taxon>
        <taxon>Bacillati</taxon>
        <taxon>Bacillota</taxon>
        <taxon>Clostridia</taxon>
        <taxon>Eubacteriales</taxon>
        <taxon>Symbiobacteriaceae</taxon>
        <taxon>Caldinitratiruptor</taxon>
    </lineage>
</organism>
<feature type="region of interest" description="Disordered" evidence="7">
    <location>
        <begin position="209"/>
        <end position="241"/>
    </location>
</feature>
<feature type="transmembrane region" description="Helical" evidence="8">
    <location>
        <begin position="328"/>
        <end position="351"/>
    </location>
</feature>
<dbReference type="Proteomes" id="UP001163687">
    <property type="component" value="Chromosome"/>
</dbReference>
<name>A0AA35CPP9_9FIRM</name>
<dbReference type="AlphaFoldDB" id="A0AA35CPP9"/>
<evidence type="ECO:0000259" key="9">
    <source>
        <dbReference type="PROSITE" id="PS50850"/>
    </source>
</evidence>
<evidence type="ECO:0000313" key="11">
    <source>
        <dbReference type="Proteomes" id="UP001163687"/>
    </source>
</evidence>
<dbReference type="Pfam" id="PF07690">
    <property type="entry name" value="MFS_1"/>
    <property type="match status" value="1"/>
</dbReference>
<gene>
    <name evidence="10" type="ORF">caldi_26600</name>
</gene>
<keyword evidence="6 8" id="KW-0472">Membrane</keyword>